<comment type="caution">
    <text evidence="2">The sequence shown here is derived from an EMBL/GenBank/DDBJ whole genome shotgun (WGS) entry which is preliminary data.</text>
</comment>
<evidence type="ECO:0000313" key="2">
    <source>
        <dbReference type="EMBL" id="CAI4003171.1"/>
    </source>
</evidence>
<dbReference type="Pfam" id="PF10309">
    <property type="entry name" value="NCBP3"/>
    <property type="match status" value="1"/>
</dbReference>
<gene>
    <name evidence="2" type="ORF">C1SCF055_LOCUS29061</name>
</gene>
<feature type="region of interest" description="Disordered" evidence="1">
    <location>
        <begin position="302"/>
        <end position="363"/>
    </location>
</feature>
<reference evidence="2" key="1">
    <citation type="submission" date="2022-10" db="EMBL/GenBank/DDBJ databases">
        <authorList>
            <person name="Chen Y."/>
            <person name="Dougan E. K."/>
            <person name="Chan C."/>
            <person name="Rhodes N."/>
            <person name="Thang M."/>
        </authorList>
    </citation>
    <scope>NUCLEOTIDE SEQUENCE</scope>
</reference>
<feature type="compositionally biased region" description="Acidic residues" evidence="1">
    <location>
        <begin position="14"/>
        <end position="30"/>
    </location>
</feature>
<evidence type="ECO:0000313" key="4">
    <source>
        <dbReference type="Proteomes" id="UP001152797"/>
    </source>
</evidence>
<dbReference type="GO" id="GO:0000340">
    <property type="term" value="F:RNA 7-methylguanosine cap binding"/>
    <property type="evidence" value="ECO:0007669"/>
    <property type="project" value="InterPro"/>
</dbReference>
<sequence>MPAAVQAQVKTEVVEDVEDQPDFGGEEEPQAEPQADPQAKTEAGGDVEMKVAGVAKKEELDEKAKGEPRADALHLSGVNRLTRTHLAEVFASKRLPAFQRVEWIADDKCVVVFANKQAAAESLNAALDGFEEGRDKPGPGLWRAIRGYMDFRQATVLDVPSANFKKQHRAGRQVRDYRFWEAAKDIDKSIMEGLEQKGIKRDAPSGEDAIAAAVYANQLGEAPRKKRRKMPAGEGDLDEPEPEAPELLEQMAQKDKELLGLKAEVEESPAPVAETGENEAVAAVCEVVAQEKWEDSWFAQQAKNAGRRTGEEAWGRHAQADDLEPREDAGPTGSRRDVRDAPRRRGRDQDWRHDQFQDMDRPRVSRAGLGRTWAELCLELLQAERKGNIGNMPNLSGCQGLLS</sequence>
<protein>
    <submittedName>
        <fullName evidence="2">Uncharacterized protein</fullName>
    </submittedName>
</protein>
<keyword evidence="4" id="KW-1185">Reference proteome</keyword>
<feature type="region of interest" description="Disordered" evidence="1">
    <location>
        <begin position="222"/>
        <end position="242"/>
    </location>
</feature>
<feature type="compositionally biased region" description="Basic and acidic residues" evidence="1">
    <location>
        <begin position="326"/>
        <end position="363"/>
    </location>
</feature>
<dbReference type="InterPro" id="IPR019416">
    <property type="entry name" value="NCBP3"/>
</dbReference>
<name>A0A9P1D5A6_9DINO</name>
<accession>A0A9P1D5A6</accession>
<dbReference type="EMBL" id="CAMXCT010003223">
    <property type="protein sequence ID" value="CAI4003171.1"/>
    <property type="molecule type" value="Genomic_DNA"/>
</dbReference>
<dbReference type="EMBL" id="CAMXCT030003223">
    <property type="protein sequence ID" value="CAL4790483.1"/>
    <property type="molecule type" value="Genomic_DNA"/>
</dbReference>
<feature type="region of interest" description="Disordered" evidence="1">
    <location>
        <begin position="1"/>
        <end position="46"/>
    </location>
</feature>
<dbReference type="EMBL" id="CAMXCT020003223">
    <property type="protein sequence ID" value="CAL1156546.1"/>
    <property type="molecule type" value="Genomic_DNA"/>
</dbReference>
<evidence type="ECO:0000313" key="3">
    <source>
        <dbReference type="EMBL" id="CAL1156546.1"/>
    </source>
</evidence>
<dbReference type="GO" id="GO:0003729">
    <property type="term" value="F:mRNA binding"/>
    <property type="evidence" value="ECO:0007669"/>
    <property type="project" value="InterPro"/>
</dbReference>
<proteinExistence type="predicted"/>
<organism evidence="2">
    <name type="scientific">Cladocopium goreaui</name>
    <dbReference type="NCBI Taxonomy" id="2562237"/>
    <lineage>
        <taxon>Eukaryota</taxon>
        <taxon>Sar</taxon>
        <taxon>Alveolata</taxon>
        <taxon>Dinophyceae</taxon>
        <taxon>Suessiales</taxon>
        <taxon>Symbiodiniaceae</taxon>
        <taxon>Cladocopium</taxon>
    </lineage>
</organism>
<evidence type="ECO:0000256" key="1">
    <source>
        <dbReference type="SAM" id="MobiDB-lite"/>
    </source>
</evidence>
<dbReference type="Proteomes" id="UP001152797">
    <property type="component" value="Unassembled WGS sequence"/>
</dbReference>
<dbReference type="OrthoDB" id="430811at2759"/>
<reference evidence="3" key="2">
    <citation type="submission" date="2024-04" db="EMBL/GenBank/DDBJ databases">
        <authorList>
            <person name="Chen Y."/>
            <person name="Shah S."/>
            <person name="Dougan E. K."/>
            <person name="Thang M."/>
            <person name="Chan C."/>
        </authorList>
    </citation>
    <scope>NUCLEOTIDE SEQUENCE [LARGE SCALE GENOMIC DNA]</scope>
</reference>
<feature type="compositionally biased region" description="Basic and acidic residues" evidence="1">
    <location>
        <begin position="308"/>
        <end position="320"/>
    </location>
</feature>
<dbReference type="AlphaFoldDB" id="A0A9P1D5A6"/>